<accession>A0A835U8Y4</accession>
<dbReference type="Proteomes" id="UP000636800">
    <property type="component" value="Unassembled WGS sequence"/>
</dbReference>
<dbReference type="AlphaFoldDB" id="A0A835U8Y4"/>
<reference evidence="4 5" key="1">
    <citation type="journal article" date="2020" name="Nat. Food">
        <title>A phased Vanilla planifolia genome enables genetic improvement of flavour and production.</title>
        <authorList>
            <person name="Hasing T."/>
            <person name="Tang H."/>
            <person name="Brym M."/>
            <person name="Khazi F."/>
            <person name="Huang T."/>
            <person name="Chambers A.H."/>
        </authorList>
    </citation>
    <scope>NUCLEOTIDE SEQUENCE [LARGE SCALE GENOMIC DNA]</scope>
    <source>
        <tissue evidence="2">Leaf</tissue>
    </source>
</reference>
<evidence type="ECO:0000313" key="2">
    <source>
        <dbReference type="EMBL" id="KAG0450551.1"/>
    </source>
</evidence>
<dbReference type="EMBL" id="JADCNM010000107">
    <property type="protein sequence ID" value="KAG0450619.1"/>
    <property type="molecule type" value="Genomic_DNA"/>
</dbReference>
<dbReference type="EMBL" id="JADCNL010000106">
    <property type="protein sequence ID" value="KAG0450551.1"/>
    <property type="molecule type" value="Genomic_DNA"/>
</dbReference>
<feature type="compositionally biased region" description="Polar residues" evidence="1">
    <location>
        <begin position="1"/>
        <end position="13"/>
    </location>
</feature>
<name>A0A835U8Y4_VANPL</name>
<comment type="caution">
    <text evidence="2">The sequence shown here is derived from an EMBL/GenBank/DDBJ whole genome shotgun (WGS) entry which is preliminary data.</text>
</comment>
<dbReference type="OrthoDB" id="754229at2759"/>
<dbReference type="GO" id="GO:0009910">
    <property type="term" value="P:negative regulation of flower development"/>
    <property type="evidence" value="ECO:0007669"/>
    <property type="project" value="InterPro"/>
</dbReference>
<dbReference type="GO" id="GO:0048367">
    <property type="term" value="P:shoot system development"/>
    <property type="evidence" value="ECO:0007669"/>
    <property type="project" value="InterPro"/>
</dbReference>
<feature type="region of interest" description="Disordered" evidence="1">
    <location>
        <begin position="528"/>
        <end position="580"/>
    </location>
</feature>
<dbReference type="GO" id="GO:0045892">
    <property type="term" value="P:negative regulation of DNA-templated transcription"/>
    <property type="evidence" value="ECO:0007669"/>
    <property type="project" value="InterPro"/>
</dbReference>
<protein>
    <submittedName>
        <fullName evidence="2">Uncharacterized protein</fullName>
    </submittedName>
</protein>
<proteinExistence type="predicted"/>
<organism evidence="2 4">
    <name type="scientific">Vanilla planifolia</name>
    <name type="common">Vanilla</name>
    <dbReference type="NCBI Taxonomy" id="51239"/>
    <lineage>
        <taxon>Eukaryota</taxon>
        <taxon>Viridiplantae</taxon>
        <taxon>Streptophyta</taxon>
        <taxon>Embryophyta</taxon>
        <taxon>Tracheophyta</taxon>
        <taxon>Spermatophyta</taxon>
        <taxon>Magnoliopsida</taxon>
        <taxon>Liliopsida</taxon>
        <taxon>Asparagales</taxon>
        <taxon>Orchidaceae</taxon>
        <taxon>Vanilloideae</taxon>
        <taxon>Vanilleae</taxon>
        <taxon>Vanilla</taxon>
    </lineage>
</organism>
<feature type="region of interest" description="Disordered" evidence="1">
    <location>
        <begin position="373"/>
        <end position="393"/>
    </location>
</feature>
<evidence type="ECO:0000313" key="5">
    <source>
        <dbReference type="Proteomes" id="UP000639772"/>
    </source>
</evidence>
<feature type="region of interest" description="Disordered" evidence="1">
    <location>
        <begin position="1"/>
        <end position="26"/>
    </location>
</feature>
<evidence type="ECO:0000256" key="1">
    <source>
        <dbReference type="SAM" id="MobiDB-lite"/>
    </source>
</evidence>
<evidence type="ECO:0000313" key="3">
    <source>
        <dbReference type="EMBL" id="KAG0450619.1"/>
    </source>
</evidence>
<dbReference type="PANTHER" id="PTHR35504:SF1">
    <property type="entry name" value="PROTEIN EMBRYONIC FLOWER 1"/>
    <property type="match status" value="1"/>
</dbReference>
<dbReference type="PANTHER" id="PTHR35504">
    <property type="entry name" value="PROTEIN EMBRYONIC FLOWER 1"/>
    <property type="match status" value="1"/>
</dbReference>
<evidence type="ECO:0000313" key="4">
    <source>
        <dbReference type="Proteomes" id="UP000636800"/>
    </source>
</evidence>
<gene>
    <name evidence="3" type="ORF">HPP92_026649</name>
    <name evidence="2" type="ORF">HPP92_026866</name>
</gene>
<keyword evidence="4" id="KW-1185">Reference proteome</keyword>
<sequence length="580" mass="65552">MRQSSNRPTQQCYKQKEPGPSLASGLDLSSREELRCGFEGPAFVSNSERSPWASKATGKVVIGDIKESNKCKHFTIRGYVAGVRKRDAKSCWPFMHRGCTMLESADLFPPLCVANFKWWGCHDCVNEMISTTPQMTTEGSMCIQSQVMKNNNNALLENVAETSQQEAIKVFSRLPLISEEHYGEGRLTAEYCSINFSKHEKEGNEDPLRNIMKDEDVRPESMKAAKKSGIDVTKAQRKSMKHYNMVGKDDVLYADEAHTLGHGTCDMRSCGASFCDTKGMGGWPEMEDDMENMHSRKIRKVRLLEDIIRNTEQHMAENNRSLAGDRICVEHDLSWRQDTHKRKVLLLNHTSDVYPRNVALRSARCTSQIQNPLNEDENKGEAVPHANKRDHHVPQRNSLKFVERLDTYEDLSNEGKGPSLMHWLKSVSRKVNADKGEATNQRRKVFVSNFSADLSVGNDQNLHIKDCDPLECRLEPTSRQIQALVPRDSGLPKNILGREGTKSKNYRYKNITTKGIVILDKKQQCRMENSDTTGKNAVLHDVRNKRPISGRGKSYQAQKVEDVQPSPDATEVDVARRGAS</sequence>
<dbReference type="InterPro" id="IPR034583">
    <property type="entry name" value="EMF1"/>
</dbReference>
<dbReference type="Proteomes" id="UP000639772">
    <property type="component" value="Unassembled WGS sequence"/>
</dbReference>